<keyword evidence="1" id="KW-0472">Membrane</keyword>
<keyword evidence="3" id="KW-1185">Reference proteome</keyword>
<comment type="caution">
    <text evidence="2">The sequence shown here is derived from an EMBL/GenBank/DDBJ whole genome shotgun (WGS) entry which is preliminary data.</text>
</comment>
<organism evidence="2 3">
    <name type="scientific">Sporocytophaga myxococcoides</name>
    <dbReference type="NCBI Taxonomy" id="153721"/>
    <lineage>
        <taxon>Bacteria</taxon>
        <taxon>Pseudomonadati</taxon>
        <taxon>Bacteroidota</taxon>
        <taxon>Cytophagia</taxon>
        <taxon>Cytophagales</taxon>
        <taxon>Cytophagaceae</taxon>
        <taxon>Sporocytophaga</taxon>
    </lineage>
</organism>
<evidence type="ECO:0000256" key="1">
    <source>
        <dbReference type="SAM" id="Phobius"/>
    </source>
</evidence>
<evidence type="ECO:0000313" key="3">
    <source>
        <dbReference type="Proteomes" id="UP000030185"/>
    </source>
</evidence>
<feature type="transmembrane region" description="Helical" evidence="1">
    <location>
        <begin position="43"/>
        <end position="65"/>
    </location>
</feature>
<feature type="transmembrane region" description="Helical" evidence="1">
    <location>
        <begin position="20"/>
        <end position="37"/>
    </location>
</feature>
<gene>
    <name evidence="2" type="ORF">MYP_3600</name>
</gene>
<keyword evidence="1" id="KW-1133">Transmembrane helix</keyword>
<evidence type="ECO:0000313" key="2">
    <source>
        <dbReference type="EMBL" id="GAL86371.1"/>
    </source>
</evidence>
<dbReference type="AlphaFoldDB" id="A0A098LHB8"/>
<dbReference type="Proteomes" id="UP000030185">
    <property type="component" value="Unassembled WGS sequence"/>
</dbReference>
<accession>A0A098LHB8</accession>
<dbReference type="STRING" id="153721.MYP_3600"/>
<reference evidence="2 3" key="1">
    <citation type="submission" date="2014-09" db="EMBL/GenBank/DDBJ databases">
        <title>Sporocytophaga myxococcoides PG-01 genome sequencing.</title>
        <authorList>
            <person name="Liu L."/>
            <person name="Gao P.J."/>
            <person name="Chen G.J."/>
            <person name="Wang L.S."/>
        </authorList>
    </citation>
    <scope>NUCLEOTIDE SEQUENCE [LARGE SCALE GENOMIC DNA]</scope>
    <source>
        <strain evidence="2 3">PG-01</strain>
    </source>
</reference>
<protein>
    <submittedName>
        <fullName evidence="2">Uncharacterized protein</fullName>
    </submittedName>
</protein>
<name>A0A098LHB8_9BACT</name>
<proteinExistence type="predicted"/>
<keyword evidence="1" id="KW-0812">Transmembrane</keyword>
<dbReference type="EMBL" id="BBLT01000007">
    <property type="protein sequence ID" value="GAL86371.1"/>
    <property type="molecule type" value="Genomic_DNA"/>
</dbReference>
<feature type="transmembrane region" description="Helical" evidence="1">
    <location>
        <begin position="77"/>
        <end position="97"/>
    </location>
</feature>
<sequence>MKVKSIAESILKLSNWLTGFKVIIGFVCLILGLIFLFRPGCSLYDLTGILAGLVLLTDTLTGIPGIGESLTKLSRSLLPFTTVIGVASLVVGILGLLDLNFLC</sequence>